<reference evidence="3 4" key="1">
    <citation type="journal article" date="2022" name="Nat. Ecol. Evol.">
        <title>A masculinizing supergene underlies an exaggerated male reproductive morph in a spider.</title>
        <authorList>
            <person name="Hendrickx F."/>
            <person name="De Corte Z."/>
            <person name="Sonet G."/>
            <person name="Van Belleghem S.M."/>
            <person name="Kostlbacher S."/>
            <person name="Vangestel C."/>
        </authorList>
    </citation>
    <scope>NUCLEOTIDE SEQUENCE [LARGE SCALE GENOMIC DNA]</scope>
    <source>
        <strain evidence="3">W744_W776</strain>
    </source>
</reference>
<evidence type="ECO:0000256" key="1">
    <source>
        <dbReference type="SAM" id="MobiDB-lite"/>
    </source>
</evidence>
<accession>A0AAV6UVG6</accession>
<keyword evidence="4" id="KW-1185">Reference proteome</keyword>
<gene>
    <name evidence="3" type="ORF">JTE90_026954</name>
</gene>
<evidence type="ECO:0000313" key="4">
    <source>
        <dbReference type="Proteomes" id="UP000827092"/>
    </source>
</evidence>
<sequence>MKFWSSAAILATFIATSVHAQGHFPMFGGGGQIPMSIGGGFGGGAHPGFGGGGFGGSPMQIYGGGSFGGGAFEGGMPFASAGGHMSSFGQGGPIPAQFGGFGGGPAGFAPPPSYGSPAPSHGGGGSSGSGGYTLQGLGSLGEGALGGFSIGGRSLASLLQNLSIGRR</sequence>
<comment type="caution">
    <text evidence="3">The sequence shown here is derived from an EMBL/GenBank/DDBJ whole genome shotgun (WGS) entry which is preliminary data.</text>
</comment>
<evidence type="ECO:0000313" key="3">
    <source>
        <dbReference type="EMBL" id="KAG8188337.1"/>
    </source>
</evidence>
<dbReference type="Proteomes" id="UP000827092">
    <property type="component" value="Unassembled WGS sequence"/>
</dbReference>
<keyword evidence="2" id="KW-0732">Signal</keyword>
<dbReference type="AlphaFoldDB" id="A0AAV6UVG6"/>
<feature type="signal peptide" evidence="2">
    <location>
        <begin position="1"/>
        <end position="20"/>
    </location>
</feature>
<organism evidence="3 4">
    <name type="scientific">Oedothorax gibbosus</name>
    <dbReference type="NCBI Taxonomy" id="931172"/>
    <lineage>
        <taxon>Eukaryota</taxon>
        <taxon>Metazoa</taxon>
        <taxon>Ecdysozoa</taxon>
        <taxon>Arthropoda</taxon>
        <taxon>Chelicerata</taxon>
        <taxon>Arachnida</taxon>
        <taxon>Araneae</taxon>
        <taxon>Araneomorphae</taxon>
        <taxon>Entelegynae</taxon>
        <taxon>Araneoidea</taxon>
        <taxon>Linyphiidae</taxon>
        <taxon>Erigoninae</taxon>
        <taxon>Oedothorax</taxon>
    </lineage>
</organism>
<proteinExistence type="predicted"/>
<feature type="compositionally biased region" description="Gly residues" evidence="1">
    <location>
        <begin position="121"/>
        <end position="130"/>
    </location>
</feature>
<feature type="chain" id="PRO_5043574430" evidence="2">
    <location>
        <begin position="21"/>
        <end position="167"/>
    </location>
</feature>
<feature type="region of interest" description="Disordered" evidence="1">
    <location>
        <begin position="105"/>
        <end position="130"/>
    </location>
</feature>
<name>A0AAV6UVG6_9ARAC</name>
<dbReference type="EMBL" id="JAFNEN010000241">
    <property type="protein sequence ID" value="KAG8188337.1"/>
    <property type="molecule type" value="Genomic_DNA"/>
</dbReference>
<evidence type="ECO:0000256" key="2">
    <source>
        <dbReference type="SAM" id="SignalP"/>
    </source>
</evidence>
<protein>
    <submittedName>
        <fullName evidence="3">Uncharacterized protein</fullName>
    </submittedName>
</protein>